<feature type="domain" description="Heat-inducible transcription repressor HrcA C-terminal" evidence="6">
    <location>
        <begin position="109"/>
        <end position="327"/>
    </location>
</feature>
<dbReference type="Pfam" id="PF08220">
    <property type="entry name" value="HTH_DeoR"/>
    <property type="match status" value="1"/>
</dbReference>
<dbReference type="InterPro" id="IPR023120">
    <property type="entry name" value="WHTH_transcript_rep_HrcA_IDD"/>
</dbReference>
<dbReference type="PANTHER" id="PTHR34824">
    <property type="entry name" value="HEAT-INDUCIBLE TRANSCRIPTION REPRESSOR HRCA"/>
    <property type="match status" value="1"/>
</dbReference>
<dbReference type="Gene3D" id="1.10.10.10">
    <property type="entry name" value="Winged helix-like DNA-binding domain superfamily/Winged helix DNA-binding domain"/>
    <property type="match status" value="1"/>
</dbReference>
<evidence type="ECO:0000313" key="8">
    <source>
        <dbReference type="EMBL" id="AOZ72915.1"/>
    </source>
</evidence>
<feature type="domain" description="HTH deoR-type" evidence="7">
    <location>
        <begin position="22"/>
        <end position="66"/>
    </location>
</feature>
<keyword evidence="3 5" id="KW-0346">Stress response</keyword>
<dbReference type="GO" id="GO:0045892">
    <property type="term" value="P:negative regulation of DNA-templated transcription"/>
    <property type="evidence" value="ECO:0007669"/>
    <property type="project" value="UniProtKB-UniRule"/>
</dbReference>
<name>A0A1D9MKV5_9ACTO</name>
<dbReference type="RefSeq" id="WP_071164380.1">
    <property type="nucleotide sequence ID" value="NZ_CP017812.1"/>
</dbReference>
<evidence type="ECO:0000256" key="4">
    <source>
        <dbReference type="ARBA" id="ARBA00023163"/>
    </source>
</evidence>
<dbReference type="EMBL" id="CP017812">
    <property type="protein sequence ID" value="AOZ72915.1"/>
    <property type="molecule type" value="Genomic_DNA"/>
</dbReference>
<dbReference type="AlphaFoldDB" id="A0A1D9MKV5"/>
<keyword evidence="4 5" id="KW-0804">Transcription</keyword>
<dbReference type="SUPFAM" id="SSF55781">
    <property type="entry name" value="GAF domain-like"/>
    <property type="match status" value="1"/>
</dbReference>
<dbReference type="InterPro" id="IPR036388">
    <property type="entry name" value="WH-like_DNA-bd_sf"/>
</dbReference>
<evidence type="ECO:0000313" key="9">
    <source>
        <dbReference type="Proteomes" id="UP000176288"/>
    </source>
</evidence>
<dbReference type="Proteomes" id="UP000176288">
    <property type="component" value="Chromosome"/>
</dbReference>
<evidence type="ECO:0000256" key="3">
    <source>
        <dbReference type="ARBA" id="ARBA00023016"/>
    </source>
</evidence>
<dbReference type="STRING" id="1912795.BK816_06095"/>
<comment type="function">
    <text evidence="5">Negative regulator of class I heat shock genes (grpE-dnaK-dnaJ and groELS operons). Prevents heat-shock induction of these operons.</text>
</comment>
<proteinExistence type="inferred from homology"/>
<dbReference type="Gene3D" id="3.30.450.40">
    <property type="match status" value="1"/>
</dbReference>
<dbReference type="InterPro" id="IPR029016">
    <property type="entry name" value="GAF-like_dom_sf"/>
</dbReference>
<dbReference type="KEGG" id="avu:BK816_06095"/>
<dbReference type="HAMAP" id="MF_00081">
    <property type="entry name" value="HrcA"/>
    <property type="match status" value="1"/>
</dbReference>
<evidence type="ECO:0000256" key="1">
    <source>
        <dbReference type="ARBA" id="ARBA00022491"/>
    </source>
</evidence>
<comment type="similarity">
    <text evidence="5">Belongs to the HrcA family.</text>
</comment>
<dbReference type="SUPFAM" id="SSF46785">
    <property type="entry name" value="Winged helix' DNA-binding domain"/>
    <property type="match status" value="1"/>
</dbReference>
<dbReference type="NCBIfam" id="TIGR00331">
    <property type="entry name" value="hrcA"/>
    <property type="match status" value="1"/>
</dbReference>
<dbReference type="Pfam" id="PF01628">
    <property type="entry name" value="HrcA"/>
    <property type="match status" value="1"/>
</dbReference>
<sequence>MPSSELAHPRRAQVLCALVSDYIATSEPVASKALVERHNLGVSPATVRNDMAVLENEGYIFQPHTSAGRVPTQRGYREFVNHIARLKPLSPGQRQAIQTFLTEPLGLGDVMDRTVRLLAQLTKHTAVIQYPSVAKASLRHIELVPLSPSRALIIVIGGAGEVNQQMVDLPTEVDPNFLNTFALALNAHCAGRDTASLPTVLTQLVRALEPSERPAAQAISTALEDLMAPVTTQKIAVAGWSNLARFSPDFAGDLGPIIAALEEQAALLSLFAEAKETPVEQVQVAIGAENHAGALAEVAVVTSRYGQPSASAQLGVVGPTRMDYAASMSAVRAVAKYLSKILDR</sequence>
<dbReference type="Gene3D" id="3.30.390.60">
    <property type="entry name" value="Heat-inducible transcription repressor hrca homolog, domain 3"/>
    <property type="match status" value="1"/>
</dbReference>
<evidence type="ECO:0000259" key="6">
    <source>
        <dbReference type="Pfam" id="PF01628"/>
    </source>
</evidence>
<dbReference type="GO" id="GO:0003700">
    <property type="term" value="F:DNA-binding transcription factor activity"/>
    <property type="evidence" value="ECO:0007669"/>
    <property type="project" value="InterPro"/>
</dbReference>
<dbReference type="PIRSF" id="PIRSF005485">
    <property type="entry name" value="HrcA"/>
    <property type="match status" value="1"/>
</dbReference>
<keyword evidence="1 5" id="KW-0678">Repressor</keyword>
<keyword evidence="9" id="KW-1185">Reference proteome</keyword>
<dbReference type="InterPro" id="IPR036390">
    <property type="entry name" value="WH_DNA-bd_sf"/>
</dbReference>
<reference evidence="8 9" key="1">
    <citation type="submission" date="2016-10" db="EMBL/GenBank/DDBJ databases">
        <title>Actinomyces aegypiusis sp. nov., isolated from the Aegypius monachus in Qinghai Tibet Plateau China.</title>
        <authorList>
            <person name="Wang Y."/>
        </authorList>
    </citation>
    <scope>NUCLEOTIDE SEQUENCE [LARGE SCALE GENOMIC DNA]</scope>
    <source>
        <strain evidence="8 9">VUL4_3</strain>
    </source>
</reference>
<dbReference type="InterPro" id="IPR002571">
    <property type="entry name" value="HrcA"/>
</dbReference>
<dbReference type="GO" id="GO:0003677">
    <property type="term" value="F:DNA binding"/>
    <property type="evidence" value="ECO:0007669"/>
    <property type="project" value="InterPro"/>
</dbReference>
<keyword evidence="2 5" id="KW-0805">Transcription regulation</keyword>
<dbReference type="InterPro" id="IPR021153">
    <property type="entry name" value="HrcA_C"/>
</dbReference>
<accession>A0A1D9MKV5</accession>
<gene>
    <name evidence="5" type="primary">hrcA</name>
    <name evidence="8" type="ORF">BK816_06095</name>
</gene>
<dbReference type="InterPro" id="IPR001034">
    <property type="entry name" value="DeoR_HTH"/>
</dbReference>
<organism evidence="8 9">
    <name type="scientific">Boudabousia tangfeifanii</name>
    <dbReference type="NCBI Taxonomy" id="1912795"/>
    <lineage>
        <taxon>Bacteria</taxon>
        <taxon>Bacillati</taxon>
        <taxon>Actinomycetota</taxon>
        <taxon>Actinomycetes</taxon>
        <taxon>Actinomycetales</taxon>
        <taxon>Actinomycetaceae</taxon>
        <taxon>Boudabousia</taxon>
    </lineage>
</organism>
<dbReference type="OrthoDB" id="9783139at2"/>
<dbReference type="PANTHER" id="PTHR34824:SF1">
    <property type="entry name" value="HEAT-INDUCIBLE TRANSCRIPTION REPRESSOR HRCA"/>
    <property type="match status" value="1"/>
</dbReference>
<protein>
    <recommendedName>
        <fullName evidence="5">Heat-inducible transcription repressor HrcA</fullName>
    </recommendedName>
</protein>
<evidence type="ECO:0000256" key="2">
    <source>
        <dbReference type="ARBA" id="ARBA00023015"/>
    </source>
</evidence>
<evidence type="ECO:0000259" key="7">
    <source>
        <dbReference type="Pfam" id="PF08220"/>
    </source>
</evidence>
<evidence type="ECO:0000256" key="5">
    <source>
        <dbReference type="HAMAP-Rule" id="MF_00081"/>
    </source>
</evidence>